<proteinExistence type="predicted"/>
<protein>
    <submittedName>
        <fullName evidence="1">Uncharacterized protein</fullName>
    </submittedName>
</protein>
<evidence type="ECO:0000313" key="1">
    <source>
        <dbReference type="EMBL" id="CAB4219129.1"/>
    </source>
</evidence>
<sequence>MATIVNFNTWVSENIEHPRPLKQLGDLGINRKFGRNPHTGDKYETELFPMFRRLKTRIAALPKKPTLEEWFAMMQNSDNQFYSMVQADTLAQPDVRELWRDLTGQRASKMKRYNLSESAEPTAWKSKLDLDWTVIALWPEDSLYKDFAKIFNYLGIAFAELSSKTIYIDGVVIESQNLTSDHILAIEAHEIAHFELDHSASKYDRANQYDERQEMEADWFGIRLLKLKNEVDAADLLEDRYELYYGEPSSTLEKTDDLETVLNNYVN</sequence>
<name>A0A6J5SV18_9CAUD</name>
<organism evidence="1">
    <name type="scientific">uncultured Caudovirales phage</name>
    <dbReference type="NCBI Taxonomy" id="2100421"/>
    <lineage>
        <taxon>Viruses</taxon>
        <taxon>Duplodnaviria</taxon>
        <taxon>Heunggongvirae</taxon>
        <taxon>Uroviricota</taxon>
        <taxon>Caudoviricetes</taxon>
        <taxon>Peduoviridae</taxon>
        <taxon>Maltschvirus</taxon>
        <taxon>Maltschvirus maltsch</taxon>
    </lineage>
</organism>
<gene>
    <name evidence="1" type="ORF">UFOVP1604_212</name>
</gene>
<dbReference type="EMBL" id="LR797474">
    <property type="protein sequence ID" value="CAB4219129.1"/>
    <property type="molecule type" value="Genomic_DNA"/>
</dbReference>
<reference evidence="1" key="1">
    <citation type="submission" date="2020-05" db="EMBL/GenBank/DDBJ databases">
        <authorList>
            <person name="Chiriac C."/>
            <person name="Salcher M."/>
            <person name="Ghai R."/>
            <person name="Kavagutti S V."/>
        </authorList>
    </citation>
    <scope>NUCLEOTIDE SEQUENCE</scope>
</reference>
<accession>A0A6J5SV18</accession>